<evidence type="ECO:0000313" key="1">
    <source>
        <dbReference type="EMBL" id="TNY31812.1"/>
    </source>
</evidence>
<dbReference type="OrthoDB" id="9795973at2"/>
<dbReference type="InterPro" id="IPR007459">
    <property type="entry name" value="DNA_pol3_chi"/>
</dbReference>
<evidence type="ECO:0000313" key="2">
    <source>
        <dbReference type="Proteomes" id="UP000314011"/>
    </source>
</evidence>
<dbReference type="Gene3D" id="3.40.50.10110">
    <property type="entry name" value="DNA polymerase III subunit chi"/>
    <property type="match status" value="1"/>
</dbReference>
<dbReference type="AlphaFoldDB" id="A0A5C5GAI8"/>
<dbReference type="SUPFAM" id="SSF102400">
    <property type="entry name" value="DNA polymerase III chi subunit"/>
    <property type="match status" value="1"/>
</dbReference>
<dbReference type="NCBIfam" id="NF004347">
    <property type="entry name" value="PRK05728.1-4"/>
    <property type="match status" value="1"/>
</dbReference>
<dbReference type="GO" id="GO:0003887">
    <property type="term" value="F:DNA-directed DNA polymerase activity"/>
    <property type="evidence" value="ECO:0007669"/>
    <property type="project" value="InterPro"/>
</dbReference>
<dbReference type="PANTHER" id="PTHR38767:SF1">
    <property type="entry name" value="DNA POLYMERASE III SUBUNIT CHI"/>
    <property type="match status" value="1"/>
</dbReference>
<dbReference type="RefSeq" id="WP_140192492.1">
    <property type="nucleotide sequence ID" value="NZ_CP065915.1"/>
</dbReference>
<comment type="caution">
    <text evidence="1">The sequence shown here is derived from an EMBL/GenBank/DDBJ whole genome shotgun (WGS) entry which is preliminary data.</text>
</comment>
<name>A0A5C5GAI8_9RHOB</name>
<dbReference type="PANTHER" id="PTHR38767">
    <property type="entry name" value="DNA POLYMERASE III SUBUNIT CHI"/>
    <property type="match status" value="1"/>
</dbReference>
<sequence>MGAAFFYHLTRDPVERTLATLLEKCLATGWRCEVRGEDAAQLDRLDAQLWLQPEESFLPHGRAGGPHDADQPVLLRTPGAGPAPNGAQCVLSIGGAEVGDAEVKALERVCILFDGADEAALQIARGQWSRLVEAGCAAQYWSQDSGRWEKKAERGA</sequence>
<dbReference type="GO" id="GO:0006260">
    <property type="term" value="P:DNA replication"/>
    <property type="evidence" value="ECO:0007669"/>
    <property type="project" value="InterPro"/>
</dbReference>
<keyword evidence="2" id="KW-1185">Reference proteome</keyword>
<proteinExistence type="predicted"/>
<dbReference type="Pfam" id="PF04364">
    <property type="entry name" value="DNA_pol3_chi"/>
    <property type="match status" value="1"/>
</dbReference>
<dbReference type="GO" id="GO:0032298">
    <property type="term" value="P:positive regulation of DNA-templated DNA replication initiation"/>
    <property type="evidence" value="ECO:0007669"/>
    <property type="project" value="TreeGrafter"/>
</dbReference>
<gene>
    <name evidence="1" type="ORF">FHY64_00460</name>
</gene>
<accession>A0A5C5GAI8</accession>
<dbReference type="GO" id="GO:0003677">
    <property type="term" value="F:DNA binding"/>
    <property type="evidence" value="ECO:0007669"/>
    <property type="project" value="InterPro"/>
</dbReference>
<organism evidence="1 2">
    <name type="scientific">Pelagovum pacificum</name>
    <dbReference type="NCBI Taxonomy" id="2588711"/>
    <lineage>
        <taxon>Bacteria</taxon>
        <taxon>Pseudomonadati</taxon>
        <taxon>Pseudomonadota</taxon>
        <taxon>Alphaproteobacteria</taxon>
        <taxon>Rhodobacterales</taxon>
        <taxon>Paracoccaceae</taxon>
        <taxon>Pelagovum</taxon>
    </lineage>
</organism>
<protein>
    <submittedName>
        <fullName evidence="1">DNA polymerase III subunit chi</fullName>
    </submittedName>
</protein>
<dbReference type="Proteomes" id="UP000314011">
    <property type="component" value="Unassembled WGS sequence"/>
</dbReference>
<dbReference type="InterPro" id="IPR036768">
    <property type="entry name" value="PolIII_chi_sf"/>
</dbReference>
<dbReference type="EMBL" id="VFFF01000001">
    <property type="protein sequence ID" value="TNY31812.1"/>
    <property type="molecule type" value="Genomic_DNA"/>
</dbReference>
<reference evidence="1 2" key="1">
    <citation type="submission" date="2019-06" db="EMBL/GenBank/DDBJ databases">
        <title>Genome of new Rhodobacteraceae sp. SM1903.</title>
        <authorList>
            <person name="Ren X."/>
        </authorList>
    </citation>
    <scope>NUCLEOTIDE SEQUENCE [LARGE SCALE GENOMIC DNA]</scope>
    <source>
        <strain evidence="1 2">SM1903</strain>
    </source>
</reference>